<evidence type="ECO:0000256" key="2">
    <source>
        <dbReference type="ARBA" id="ARBA00022803"/>
    </source>
</evidence>
<dbReference type="PANTHER" id="PTHR45586:SF1">
    <property type="entry name" value="LIPOPOLYSACCHARIDE ASSEMBLY PROTEIN B"/>
    <property type="match status" value="1"/>
</dbReference>
<dbReference type="SUPFAM" id="SSF48452">
    <property type="entry name" value="TPR-like"/>
    <property type="match status" value="3"/>
</dbReference>
<accession>B1ZT62</accession>
<protein>
    <submittedName>
        <fullName evidence="4">Tetratricopeptide TPR_4</fullName>
    </submittedName>
</protein>
<dbReference type="Proteomes" id="UP000007013">
    <property type="component" value="Chromosome"/>
</dbReference>
<dbReference type="Gene3D" id="1.25.40.10">
    <property type="entry name" value="Tetratricopeptide repeat domain"/>
    <property type="match status" value="3"/>
</dbReference>
<proteinExistence type="predicted"/>
<gene>
    <name evidence="4" type="ordered locus">Oter_3236</name>
</gene>
<keyword evidence="1" id="KW-0677">Repeat</keyword>
<dbReference type="InterPro" id="IPR011990">
    <property type="entry name" value="TPR-like_helical_dom_sf"/>
</dbReference>
<evidence type="ECO:0000256" key="3">
    <source>
        <dbReference type="PROSITE-ProRule" id="PRU00339"/>
    </source>
</evidence>
<dbReference type="Pfam" id="PF14559">
    <property type="entry name" value="TPR_19"/>
    <property type="match status" value="2"/>
</dbReference>
<dbReference type="STRING" id="452637.Oter_3236"/>
<organism evidence="4 5">
    <name type="scientific">Opitutus terrae (strain DSM 11246 / JCM 15787 / PB90-1)</name>
    <dbReference type="NCBI Taxonomy" id="452637"/>
    <lineage>
        <taxon>Bacteria</taxon>
        <taxon>Pseudomonadati</taxon>
        <taxon>Verrucomicrobiota</taxon>
        <taxon>Opitutia</taxon>
        <taxon>Opitutales</taxon>
        <taxon>Opitutaceae</taxon>
        <taxon>Opitutus</taxon>
    </lineage>
</organism>
<dbReference type="PANTHER" id="PTHR45586">
    <property type="entry name" value="TPR REPEAT-CONTAINING PROTEIN PA4667"/>
    <property type="match status" value="1"/>
</dbReference>
<feature type="repeat" description="TPR" evidence="3">
    <location>
        <begin position="288"/>
        <end position="321"/>
    </location>
</feature>
<dbReference type="SMART" id="SM00028">
    <property type="entry name" value="TPR"/>
    <property type="match status" value="11"/>
</dbReference>
<dbReference type="InterPro" id="IPR019734">
    <property type="entry name" value="TPR_rpt"/>
</dbReference>
<dbReference type="eggNOG" id="COG0457">
    <property type="taxonomic scope" value="Bacteria"/>
</dbReference>
<sequence length="514" mass="58225">MEELGRLYHANGYTPEAEACWRLLCARRPDEPRWWYYRAVLRLADNDYDAATTLLRETLSRAPDYSPAYLQLANLQLKTGELEGAERDYQRRLALVPRDPYARLGLVRLALLRQRTGEARGLLEELLKDAPNFSTAHSLYAEILAGAGDEKRASWHRWLGVETIRYTEPEDSWLEELEPWCHDYDRLCVLGSVESMREHRDRARALFERAIQVNPAAFDAYQLLSALYFKQEQPAQARDLLEQARPRLAPANPTAWFTYLCRAYRLLGQPAEAERVAREGLALKSDSPELLEALGLALADLGRHTDAVPAYETALGRNPNDASINYNLAVSLLALRRLDDVLAALDRSLTLQPAFPPTLLLRARIEMAAAHWPEAETYLRPLIESHPDDAEARRLFAEWHQHMGAAAEKRGEPAEAERYYQSGLALDPNAAELHVRLGAFYLVHRRFADAIQPLEAHHRLQPESAPGCLFLGQAYAATGRRDEAREVLKQGEELAGRAGNARTARACRELLERL</sequence>
<dbReference type="KEGG" id="ote:Oter_3236"/>
<keyword evidence="2 3" id="KW-0802">TPR repeat</keyword>
<dbReference type="PROSITE" id="PS50005">
    <property type="entry name" value="TPR"/>
    <property type="match status" value="4"/>
</dbReference>
<feature type="repeat" description="TPR" evidence="3">
    <location>
        <begin position="66"/>
        <end position="99"/>
    </location>
</feature>
<reference evidence="4 5" key="1">
    <citation type="journal article" date="2011" name="J. Bacteriol.">
        <title>Genome sequence of the verrucomicrobium Opitutus terrae PB90-1, an abundant inhabitant of rice paddy soil ecosystems.</title>
        <authorList>
            <person name="van Passel M.W."/>
            <person name="Kant R."/>
            <person name="Palva A."/>
            <person name="Copeland A."/>
            <person name="Lucas S."/>
            <person name="Lapidus A."/>
            <person name="Glavina del Rio T."/>
            <person name="Pitluck S."/>
            <person name="Goltsman E."/>
            <person name="Clum A."/>
            <person name="Sun H."/>
            <person name="Schmutz J."/>
            <person name="Larimer F.W."/>
            <person name="Land M.L."/>
            <person name="Hauser L."/>
            <person name="Kyrpides N."/>
            <person name="Mikhailova N."/>
            <person name="Richardson P.P."/>
            <person name="Janssen P.H."/>
            <person name="de Vos W.M."/>
            <person name="Smidt H."/>
        </authorList>
    </citation>
    <scope>NUCLEOTIDE SEQUENCE [LARGE SCALE GENOMIC DNA]</scope>
    <source>
        <strain evidence="5">DSM 11246 / JCM 15787 / PB90-1</strain>
    </source>
</reference>
<dbReference type="GO" id="GO:0042802">
    <property type="term" value="F:identical protein binding"/>
    <property type="evidence" value="ECO:0007669"/>
    <property type="project" value="InterPro"/>
</dbReference>
<dbReference type="Pfam" id="PF13432">
    <property type="entry name" value="TPR_16"/>
    <property type="match status" value="2"/>
</dbReference>
<evidence type="ECO:0000313" key="4">
    <source>
        <dbReference type="EMBL" id="ACB76516.1"/>
    </source>
</evidence>
<dbReference type="InterPro" id="IPR051012">
    <property type="entry name" value="CellSynth/LPSAsmb/PSIAsmb"/>
</dbReference>
<dbReference type="InterPro" id="IPR011717">
    <property type="entry name" value="TPR-4"/>
</dbReference>
<name>B1ZT62_OPITP</name>
<dbReference type="AlphaFoldDB" id="B1ZT62"/>
<feature type="repeat" description="TPR" evidence="3">
    <location>
        <begin position="397"/>
        <end position="430"/>
    </location>
</feature>
<evidence type="ECO:0000313" key="5">
    <source>
        <dbReference type="Proteomes" id="UP000007013"/>
    </source>
</evidence>
<evidence type="ECO:0000256" key="1">
    <source>
        <dbReference type="ARBA" id="ARBA00022737"/>
    </source>
</evidence>
<dbReference type="Pfam" id="PF07721">
    <property type="entry name" value="TPR_4"/>
    <property type="match status" value="3"/>
</dbReference>
<dbReference type="EMBL" id="CP001032">
    <property type="protein sequence ID" value="ACB76516.1"/>
    <property type="molecule type" value="Genomic_DNA"/>
</dbReference>
<keyword evidence="5" id="KW-1185">Reference proteome</keyword>
<feature type="repeat" description="TPR" evidence="3">
    <location>
        <begin position="431"/>
        <end position="464"/>
    </location>
</feature>
<dbReference type="HOGENOM" id="CLU_040534_0_0_0"/>